<dbReference type="AlphaFoldDB" id="A0AB35USH6"/>
<evidence type="ECO:0000313" key="1">
    <source>
        <dbReference type="EMBL" id="MDY5169024.1"/>
    </source>
</evidence>
<dbReference type="RefSeq" id="WP_320884040.1">
    <property type="nucleotide sequence ID" value="NZ_BAABZA010000002.1"/>
</dbReference>
<dbReference type="Pfam" id="PF13238">
    <property type="entry name" value="AAA_18"/>
    <property type="match status" value="1"/>
</dbReference>
<organism evidence="1 2">
    <name type="scientific">Dielma fastidiosa</name>
    <dbReference type="NCBI Taxonomy" id="1034346"/>
    <lineage>
        <taxon>Bacteria</taxon>
        <taxon>Bacillati</taxon>
        <taxon>Bacillota</taxon>
        <taxon>Erysipelotrichia</taxon>
        <taxon>Erysipelotrichales</taxon>
        <taxon>Erysipelotrichaceae</taxon>
        <taxon>Dielma</taxon>
    </lineage>
</organism>
<proteinExistence type="predicted"/>
<dbReference type="Proteomes" id="UP001276902">
    <property type="component" value="Unassembled WGS sequence"/>
</dbReference>
<gene>
    <name evidence="1" type="ORF">MQE39_12970</name>
</gene>
<reference evidence="1" key="1">
    <citation type="submission" date="2022-03" db="EMBL/GenBank/DDBJ databases">
        <title>First case of bacteraemia caused by Dielma fastidiosa in a patient hospitalised with diverticulitis.</title>
        <authorList>
            <person name="Forman-Ankjaer B."/>
            <person name="Hvid-Jensen F."/>
            <person name="Kobel C.M."/>
            <person name="Greve T."/>
        </authorList>
    </citation>
    <scope>NUCLEOTIDE SEQUENCE</scope>
    <source>
        <strain evidence="1">AUH_DF_2021</strain>
    </source>
</reference>
<dbReference type="EMBL" id="JALDAW010000022">
    <property type="protein sequence ID" value="MDY5169024.1"/>
    <property type="molecule type" value="Genomic_DNA"/>
</dbReference>
<name>A0AB35USH6_9FIRM</name>
<evidence type="ECO:0000313" key="2">
    <source>
        <dbReference type="Proteomes" id="UP001276902"/>
    </source>
</evidence>
<sequence>MMKKLYMIGGTMGVGKTAVCQHLKKQLNHCVFLDGDWCWDMHPFEVNEETKQMVLANIKFLLNSFIQCSVYENIIFCWVMHEQSIIDELLSAIETANCEVKVISLICREESLRERLQKDVDQGIREPEIIQRSIQRLDGYKTLNTIKLDVSDISASMAAKQIASL</sequence>
<protein>
    <submittedName>
        <fullName evidence="1">AAA family ATPase</fullName>
    </submittedName>
</protein>
<dbReference type="SUPFAM" id="SSF52540">
    <property type="entry name" value="P-loop containing nucleoside triphosphate hydrolases"/>
    <property type="match status" value="1"/>
</dbReference>
<accession>A0AB35USH6</accession>
<dbReference type="InterPro" id="IPR027417">
    <property type="entry name" value="P-loop_NTPase"/>
</dbReference>
<dbReference type="Gene3D" id="3.40.50.300">
    <property type="entry name" value="P-loop containing nucleotide triphosphate hydrolases"/>
    <property type="match status" value="1"/>
</dbReference>
<comment type="caution">
    <text evidence="1">The sequence shown here is derived from an EMBL/GenBank/DDBJ whole genome shotgun (WGS) entry which is preliminary data.</text>
</comment>